<evidence type="ECO:0000256" key="1">
    <source>
        <dbReference type="ARBA" id="ARBA00023186"/>
    </source>
</evidence>
<dbReference type="CDD" id="cd00320">
    <property type="entry name" value="cpn10"/>
    <property type="match status" value="1"/>
</dbReference>
<keyword evidence="1" id="KW-0143">Chaperone</keyword>
<dbReference type="EMBL" id="LR797243">
    <property type="protein sequence ID" value="CAB4195336.1"/>
    <property type="molecule type" value="Genomic_DNA"/>
</dbReference>
<dbReference type="SUPFAM" id="SSF50129">
    <property type="entry name" value="GroES-like"/>
    <property type="match status" value="1"/>
</dbReference>
<dbReference type="PRINTS" id="PR00297">
    <property type="entry name" value="CHAPERONIN10"/>
</dbReference>
<dbReference type="SMART" id="SM00883">
    <property type="entry name" value="Cpn10"/>
    <property type="match status" value="1"/>
</dbReference>
<reference evidence="3" key="1">
    <citation type="submission" date="2020-05" db="EMBL/GenBank/DDBJ databases">
        <authorList>
            <person name="Chiriac C."/>
            <person name="Salcher M."/>
            <person name="Ghai R."/>
            <person name="Kavagutti S V."/>
        </authorList>
    </citation>
    <scope>NUCLEOTIDE SEQUENCE</scope>
</reference>
<name>A0A6J5RM10_9CAUD</name>
<gene>
    <name evidence="2" type="ORF">UFOVP1068_42</name>
    <name evidence="3" type="ORF">UFOVP1300_7</name>
</gene>
<dbReference type="InterPro" id="IPR020818">
    <property type="entry name" value="Chaperonin_GroES"/>
</dbReference>
<proteinExistence type="predicted"/>
<organism evidence="3">
    <name type="scientific">uncultured Caudovirales phage</name>
    <dbReference type="NCBI Taxonomy" id="2100421"/>
    <lineage>
        <taxon>Viruses</taxon>
        <taxon>Duplodnaviria</taxon>
        <taxon>Heunggongvirae</taxon>
        <taxon>Uroviricota</taxon>
        <taxon>Caudoviricetes</taxon>
        <taxon>Peduoviridae</taxon>
        <taxon>Maltschvirus</taxon>
        <taxon>Maltschvirus maltsch</taxon>
    </lineage>
</organism>
<dbReference type="GO" id="GO:0005524">
    <property type="term" value="F:ATP binding"/>
    <property type="evidence" value="ECO:0007669"/>
    <property type="project" value="InterPro"/>
</dbReference>
<protein>
    <submittedName>
        <fullName evidence="3">GroS Co-chaperonin GroES (HSP10)</fullName>
    </submittedName>
</protein>
<dbReference type="GO" id="GO:0044183">
    <property type="term" value="F:protein folding chaperone"/>
    <property type="evidence" value="ECO:0007669"/>
    <property type="project" value="InterPro"/>
</dbReference>
<dbReference type="Pfam" id="PF00166">
    <property type="entry name" value="Cpn10"/>
    <property type="match status" value="1"/>
</dbReference>
<evidence type="ECO:0000313" key="3">
    <source>
        <dbReference type="EMBL" id="CAB4195336.1"/>
    </source>
</evidence>
<dbReference type="InterPro" id="IPR011032">
    <property type="entry name" value="GroES-like_sf"/>
</dbReference>
<evidence type="ECO:0000313" key="2">
    <source>
        <dbReference type="EMBL" id="CAB4181486.1"/>
    </source>
</evidence>
<accession>A0A6J5RM10</accession>
<sequence>MLLETPMSFNFASLDEAFPAVDCGHEPLGSRVIVQVRKAKSQTAGGIYIPEEARKTEASNTQIAKVVAIGSLAYKNRNTMEPWPEGSWCEVGAYVRAPKYGGDRWSVRSGDEEIEFVMFNDLDILAKVTGDPTAIRAFI</sequence>
<dbReference type="Gene3D" id="2.30.33.40">
    <property type="entry name" value="GroES chaperonin"/>
    <property type="match status" value="1"/>
</dbReference>
<dbReference type="InterPro" id="IPR037124">
    <property type="entry name" value="Chaperonin_GroES_sf"/>
</dbReference>
<dbReference type="EMBL" id="LR797013">
    <property type="protein sequence ID" value="CAB4181486.1"/>
    <property type="molecule type" value="Genomic_DNA"/>
</dbReference>